<dbReference type="Pfam" id="PF02298">
    <property type="entry name" value="Cu_bind_like"/>
    <property type="match status" value="1"/>
</dbReference>
<dbReference type="Gramene" id="EES13083">
    <property type="protein sequence ID" value="EES13083"/>
    <property type="gene ID" value="SORBI_3006G263500"/>
</dbReference>
<dbReference type="Proteomes" id="UP000807115">
    <property type="component" value="Chromosome 6"/>
</dbReference>
<dbReference type="EMBL" id="CM027685">
    <property type="protein sequence ID" value="KAG0528075.1"/>
    <property type="molecule type" value="Genomic_DNA"/>
</dbReference>
<feature type="compositionally biased region" description="Pro residues" evidence="10">
    <location>
        <begin position="131"/>
        <end position="143"/>
    </location>
</feature>
<dbReference type="GO" id="GO:0012505">
    <property type="term" value="C:endomembrane system"/>
    <property type="evidence" value="ECO:0007669"/>
    <property type="project" value="UniProtKB-SubCell"/>
</dbReference>
<dbReference type="InterPro" id="IPR039391">
    <property type="entry name" value="Phytocyanin-like"/>
</dbReference>
<feature type="region of interest" description="Disordered" evidence="10">
    <location>
        <begin position="129"/>
        <end position="148"/>
    </location>
</feature>
<keyword evidence="5" id="KW-1015">Disulfide bond</keyword>
<evidence type="ECO:0000256" key="9">
    <source>
        <dbReference type="ARBA" id="ARBA00037868"/>
    </source>
</evidence>
<dbReference type="InterPro" id="IPR008972">
    <property type="entry name" value="Cupredoxin"/>
</dbReference>
<keyword evidence="3 11" id="KW-0732">Signal</keyword>
<dbReference type="FunFam" id="2.60.40.420:FF:000010">
    <property type="entry name" value="Early nodulin-like protein 1"/>
    <property type="match status" value="1"/>
</dbReference>
<proteinExistence type="inferred from homology"/>
<dbReference type="KEGG" id="sbi:8070312"/>
<evidence type="ECO:0000256" key="2">
    <source>
        <dbReference type="ARBA" id="ARBA00022622"/>
    </source>
</evidence>
<evidence type="ECO:0000256" key="1">
    <source>
        <dbReference type="ARBA" id="ARBA00004589"/>
    </source>
</evidence>
<keyword evidence="7" id="KW-0449">Lipoprotein</keyword>
<dbReference type="OMA" id="SGETGHC"/>
<comment type="similarity">
    <text evidence="8">Belongs to the early nodulin-like (ENODL) family.</text>
</comment>
<reference evidence="13" key="1">
    <citation type="journal article" date="2019" name="BMC Genomics">
        <title>A new reference genome for Sorghum bicolor reveals high levels of sequence similarity between sweet and grain genotypes: implications for the genetics of sugar metabolism.</title>
        <authorList>
            <person name="Cooper E.A."/>
            <person name="Brenton Z.W."/>
            <person name="Flinn B.S."/>
            <person name="Jenkins J."/>
            <person name="Shu S."/>
            <person name="Flowers D."/>
            <person name="Luo F."/>
            <person name="Wang Y."/>
            <person name="Xia P."/>
            <person name="Barry K."/>
            <person name="Daum C."/>
            <person name="Lipzen A."/>
            <person name="Yoshinaga Y."/>
            <person name="Schmutz J."/>
            <person name="Saski C."/>
            <person name="Vermerris W."/>
            <person name="Kresovich S."/>
        </authorList>
    </citation>
    <scope>NUCLEOTIDE SEQUENCE</scope>
</reference>
<feature type="domain" description="Phytocyanin" evidence="12">
    <location>
        <begin position="27"/>
        <end position="129"/>
    </location>
</feature>
<organism evidence="13 14">
    <name type="scientific">Sorghum bicolor</name>
    <name type="common">Sorghum</name>
    <name type="synonym">Sorghum vulgare</name>
    <dbReference type="NCBI Taxonomy" id="4558"/>
    <lineage>
        <taxon>Eukaryota</taxon>
        <taxon>Viridiplantae</taxon>
        <taxon>Streptophyta</taxon>
        <taxon>Embryophyta</taxon>
        <taxon>Tracheophyta</taxon>
        <taxon>Spermatophyta</taxon>
        <taxon>Magnoliopsida</taxon>
        <taxon>Liliopsida</taxon>
        <taxon>Poales</taxon>
        <taxon>Poaceae</taxon>
        <taxon>PACMAD clade</taxon>
        <taxon>Panicoideae</taxon>
        <taxon>Andropogonodae</taxon>
        <taxon>Andropogoneae</taxon>
        <taxon>Sorghinae</taxon>
        <taxon>Sorghum</taxon>
    </lineage>
</organism>
<keyword evidence="4" id="KW-0472">Membrane</keyword>
<accession>A0A921QWH2</accession>
<dbReference type="PROSITE" id="PS51485">
    <property type="entry name" value="PHYTOCYANIN"/>
    <property type="match status" value="1"/>
</dbReference>
<evidence type="ECO:0000256" key="8">
    <source>
        <dbReference type="ARBA" id="ARBA00035011"/>
    </source>
</evidence>
<evidence type="ECO:0000313" key="14">
    <source>
        <dbReference type="Proteomes" id="UP000807115"/>
    </source>
</evidence>
<dbReference type="PANTHER" id="PTHR33021">
    <property type="entry name" value="BLUE COPPER PROTEIN"/>
    <property type="match status" value="1"/>
</dbReference>
<dbReference type="PROSITE" id="PS51257">
    <property type="entry name" value="PROKAR_LIPOPROTEIN"/>
    <property type="match status" value="1"/>
</dbReference>
<evidence type="ECO:0000256" key="11">
    <source>
        <dbReference type="SAM" id="SignalP"/>
    </source>
</evidence>
<evidence type="ECO:0000256" key="5">
    <source>
        <dbReference type="ARBA" id="ARBA00023157"/>
    </source>
</evidence>
<dbReference type="AlphaFoldDB" id="A0A921QWH2"/>
<comment type="caution">
    <text evidence="13">The sequence shown here is derived from an EMBL/GenBank/DDBJ whole genome shotgun (WGS) entry which is preliminary data.</text>
</comment>
<dbReference type="Gene3D" id="2.60.40.420">
    <property type="entry name" value="Cupredoxins - blue copper proteins"/>
    <property type="match status" value="1"/>
</dbReference>
<feature type="signal peptide" evidence="11">
    <location>
        <begin position="1"/>
        <end position="26"/>
    </location>
</feature>
<protein>
    <recommendedName>
        <fullName evidence="12">Phytocyanin domain-containing protein</fullName>
    </recommendedName>
</protein>
<keyword evidence="2" id="KW-0336">GPI-anchor</keyword>
<evidence type="ECO:0000256" key="4">
    <source>
        <dbReference type="ARBA" id="ARBA00023136"/>
    </source>
</evidence>
<name>A0A921QWH2_SORBI</name>
<evidence type="ECO:0000256" key="10">
    <source>
        <dbReference type="SAM" id="MobiDB-lite"/>
    </source>
</evidence>
<reference evidence="13" key="2">
    <citation type="submission" date="2020-10" db="EMBL/GenBank/DDBJ databases">
        <authorList>
            <person name="Cooper E.A."/>
            <person name="Brenton Z.W."/>
            <person name="Flinn B.S."/>
            <person name="Jenkins J."/>
            <person name="Shu S."/>
            <person name="Flowers D."/>
            <person name="Luo F."/>
            <person name="Wang Y."/>
            <person name="Xia P."/>
            <person name="Barry K."/>
            <person name="Daum C."/>
            <person name="Lipzen A."/>
            <person name="Yoshinaga Y."/>
            <person name="Schmutz J."/>
            <person name="Saski C."/>
            <person name="Vermerris W."/>
            <person name="Kresovich S."/>
        </authorList>
    </citation>
    <scope>NUCLEOTIDE SEQUENCE</scope>
</reference>
<evidence type="ECO:0000256" key="3">
    <source>
        <dbReference type="ARBA" id="ARBA00022729"/>
    </source>
</evidence>
<dbReference type="GO" id="GO:0098552">
    <property type="term" value="C:side of membrane"/>
    <property type="evidence" value="ECO:0007669"/>
    <property type="project" value="UniProtKB-KW"/>
</dbReference>
<dbReference type="CDD" id="cd11019">
    <property type="entry name" value="OsENODL1_like"/>
    <property type="match status" value="1"/>
</dbReference>
<dbReference type="InterPro" id="IPR003245">
    <property type="entry name" value="Phytocyanin_dom"/>
</dbReference>
<dbReference type="GO" id="GO:0009055">
    <property type="term" value="F:electron transfer activity"/>
    <property type="evidence" value="ECO:0007669"/>
    <property type="project" value="InterPro"/>
</dbReference>
<evidence type="ECO:0000256" key="6">
    <source>
        <dbReference type="ARBA" id="ARBA00023180"/>
    </source>
</evidence>
<feature type="chain" id="PRO_5037870025" description="Phytocyanin domain-containing protein" evidence="11">
    <location>
        <begin position="27"/>
        <end position="174"/>
    </location>
</feature>
<dbReference type="PANTHER" id="PTHR33021:SF289">
    <property type="entry name" value="EARLY NODULIN-LIKE PROTEIN 5-RELATED"/>
    <property type="match status" value="1"/>
</dbReference>
<gene>
    <name evidence="13" type="ORF">BDA96_06G287300</name>
</gene>
<sequence length="174" mass="18051">MANHLRPLALLLAVLACALLCRRADATAFEVGGDDGWVVPPASDGGRYNQWASKNRFLVGDIVHFKYKEDSVMVVTEADYDSCSASHPIFFSNNGDTEVALDHPGTIYFISGETGHCERGQRMVVKVVGPDAPPPAPPSPPAPTGAAAPVTTSGALAGAIAAVAMALPVIVIGV</sequence>
<evidence type="ECO:0000256" key="7">
    <source>
        <dbReference type="ARBA" id="ARBA00023288"/>
    </source>
</evidence>
<comment type="subcellular location">
    <subcellularLocation>
        <location evidence="9">Endomembrane system</location>
        <topology evidence="9">Lipid-anchor</topology>
    </subcellularLocation>
    <subcellularLocation>
        <location evidence="1">Membrane</location>
        <topology evidence="1">Lipid-anchor</topology>
        <topology evidence="1">GPI-anchor</topology>
    </subcellularLocation>
</comment>
<dbReference type="SUPFAM" id="SSF49503">
    <property type="entry name" value="Cupredoxins"/>
    <property type="match status" value="1"/>
</dbReference>
<evidence type="ECO:0000259" key="12">
    <source>
        <dbReference type="PROSITE" id="PS51485"/>
    </source>
</evidence>
<evidence type="ECO:0000313" key="13">
    <source>
        <dbReference type="EMBL" id="KAG0528075.1"/>
    </source>
</evidence>
<dbReference type="InterPro" id="IPR041846">
    <property type="entry name" value="ENL_dom"/>
</dbReference>
<keyword evidence="6" id="KW-0325">Glycoprotein</keyword>
<dbReference type="OrthoDB" id="959565at2759"/>